<reference evidence="1" key="1">
    <citation type="journal article" date="2014" name="Int. J. Syst. Evol. Microbiol.">
        <title>Complete genome sequence of Corynebacterium casei LMG S-19264T (=DSM 44701T), isolated from a smear-ripened cheese.</title>
        <authorList>
            <consortium name="US DOE Joint Genome Institute (JGI-PGF)"/>
            <person name="Walter F."/>
            <person name="Albersmeier A."/>
            <person name="Kalinowski J."/>
            <person name="Ruckert C."/>
        </authorList>
    </citation>
    <scope>NUCLEOTIDE SEQUENCE</scope>
    <source>
        <strain evidence="1">VKM Ac-1069</strain>
    </source>
</reference>
<proteinExistence type="predicted"/>
<keyword evidence="2" id="KW-1185">Reference proteome</keyword>
<dbReference type="InterPro" id="IPR023606">
    <property type="entry name" value="CoA-Trfase_III_dom_1_sf"/>
</dbReference>
<sequence length="749" mass="77781">MTEPALLAGRRVVEIAARPAGGYCGRLLLLLGAAVTRVAVPQAVDCPPELLGLYEVALHRGKRILQPDDEGLPDALAAADLVVVDSAEDDAADGAVVDLTQRLLTLAPDAATVDIADLREDLGAAVPATASTAAAAAGMSWGIGDPDREPLTLPYDIPEYLTGTEAAAAAALALLVRALGGPAQRWDVTTADVLSYFVGQIGANFLPYDRPWHRDGPRASMSGGSYPAAMFPCRDGWVSIMCRIPREYAGLVAAMGDPDWSRRPGFDDPRVVARLHADEVDPHLIAWTSARTRDEVFAAGRKHGFPVAPVLTIAEAMEHEQFAHRGFFDTMPDGTVLPGSPYRLTGPAASGATTPSSWPPATIDPAAPLAGLRVLDLSWVWSGPMVTAALRDLGAQVIKIEHRGRADPARLRGRAIRGGVPVDGPELEVTPYFNQMNHGKRSVAVDMGTTEGAMLIRRIAESADVVVENMRPGALERRGLGYAELSGANPALVMVSMTMMGQTGPLAGIRGYAPVMSGLAGLDSLVGYGPDRLIGTFNPALGDPNGAGHALAAVLAGLAGRGRGGTGCHIDLAQVEALLSIMPVPILRRQVNGTVPIPANGHSAFHPHAILPTREADGWVAVAARTDLERSAVDAVVGEEGLAAWVAGRTAGDAVQALRAAGVPAAEVAGYTAAVAGKRAVARGVATTVTHPYLGEQPVVTVPWKADGRGFPAAGPAPLLGADTEPVLTGLLGLGPADLADLRARGIVE</sequence>
<dbReference type="Proteomes" id="UP001143463">
    <property type="component" value="Unassembled WGS sequence"/>
</dbReference>
<comment type="caution">
    <text evidence="1">The sequence shown here is derived from an EMBL/GenBank/DDBJ whole genome shotgun (WGS) entry which is preliminary data.</text>
</comment>
<reference evidence="1" key="2">
    <citation type="submission" date="2023-01" db="EMBL/GenBank/DDBJ databases">
        <authorList>
            <person name="Sun Q."/>
            <person name="Evtushenko L."/>
        </authorList>
    </citation>
    <scope>NUCLEOTIDE SEQUENCE</scope>
    <source>
        <strain evidence="1">VKM Ac-1069</strain>
    </source>
</reference>
<organism evidence="1 2">
    <name type="scientific">Pseudonocardia halophobica</name>
    <dbReference type="NCBI Taxonomy" id="29401"/>
    <lineage>
        <taxon>Bacteria</taxon>
        <taxon>Bacillati</taxon>
        <taxon>Actinomycetota</taxon>
        <taxon>Actinomycetes</taxon>
        <taxon>Pseudonocardiales</taxon>
        <taxon>Pseudonocardiaceae</taxon>
        <taxon>Pseudonocardia</taxon>
    </lineage>
</organism>
<dbReference type="Gene3D" id="3.40.50.10540">
    <property type="entry name" value="Crotonobetainyl-coa:carnitine coa-transferase, domain 1"/>
    <property type="match status" value="2"/>
</dbReference>
<dbReference type="EMBL" id="BSFQ01000057">
    <property type="protein sequence ID" value="GLL15839.1"/>
    <property type="molecule type" value="Genomic_DNA"/>
</dbReference>
<dbReference type="InterPro" id="IPR044855">
    <property type="entry name" value="CoA-Trfase_III_dom3_sf"/>
</dbReference>
<dbReference type="SUPFAM" id="SSF89796">
    <property type="entry name" value="CoA-transferase family III (CaiB/BaiF)"/>
    <property type="match status" value="2"/>
</dbReference>
<dbReference type="Pfam" id="PF02515">
    <property type="entry name" value="CoA_transf_3"/>
    <property type="match status" value="2"/>
</dbReference>
<accession>A0A9W6P0Z0</accession>
<dbReference type="Gene3D" id="3.30.1540.10">
    <property type="entry name" value="formyl-coa transferase, domain 3"/>
    <property type="match status" value="1"/>
</dbReference>
<dbReference type="AlphaFoldDB" id="A0A9W6P0Z0"/>
<dbReference type="InterPro" id="IPR003673">
    <property type="entry name" value="CoA-Trfase_fam_III"/>
</dbReference>
<dbReference type="GO" id="GO:0016740">
    <property type="term" value="F:transferase activity"/>
    <property type="evidence" value="ECO:0007669"/>
    <property type="project" value="UniProtKB-KW"/>
</dbReference>
<gene>
    <name evidence="1" type="ORF">GCM10017577_69930</name>
</gene>
<protein>
    <submittedName>
        <fullName evidence="1">CoA transferase</fullName>
    </submittedName>
</protein>
<dbReference type="PANTHER" id="PTHR48228:SF5">
    <property type="entry name" value="ALPHA-METHYLACYL-COA RACEMASE"/>
    <property type="match status" value="1"/>
</dbReference>
<evidence type="ECO:0000313" key="2">
    <source>
        <dbReference type="Proteomes" id="UP001143463"/>
    </source>
</evidence>
<dbReference type="PANTHER" id="PTHR48228">
    <property type="entry name" value="SUCCINYL-COA--D-CITRAMALATE COA-TRANSFERASE"/>
    <property type="match status" value="1"/>
</dbReference>
<dbReference type="RefSeq" id="WP_051738307.1">
    <property type="nucleotide sequence ID" value="NZ_BAAAUZ010000075.1"/>
</dbReference>
<name>A0A9W6P0Z0_9PSEU</name>
<evidence type="ECO:0000313" key="1">
    <source>
        <dbReference type="EMBL" id="GLL15839.1"/>
    </source>
</evidence>
<dbReference type="InterPro" id="IPR050509">
    <property type="entry name" value="CoA-transferase_III"/>
</dbReference>
<keyword evidence="1" id="KW-0808">Transferase</keyword>